<gene>
    <name evidence="4" type="primary">csaB</name>
    <name evidence="4" type="ORF">E4100_03500</name>
</gene>
<evidence type="ECO:0000259" key="1">
    <source>
        <dbReference type="Pfam" id="PF00534"/>
    </source>
</evidence>
<dbReference type="InterPro" id="IPR019896">
    <property type="entry name" value="Polysacch_pyruvyl_Trfase_CsaB"/>
</dbReference>
<dbReference type="Gene3D" id="3.40.50.2000">
    <property type="entry name" value="Glycogen Phosphorylase B"/>
    <property type="match status" value="2"/>
</dbReference>
<accession>A0A4Z0D8G1</accession>
<keyword evidence="5" id="KW-1185">Reference proteome</keyword>
<evidence type="ECO:0000259" key="3">
    <source>
        <dbReference type="Pfam" id="PF13439"/>
    </source>
</evidence>
<dbReference type="InterPro" id="IPR001296">
    <property type="entry name" value="Glyco_trans_1"/>
</dbReference>
<dbReference type="InterPro" id="IPR007345">
    <property type="entry name" value="Polysacch_pyruvyl_Trfase"/>
</dbReference>
<dbReference type="GO" id="GO:0016757">
    <property type="term" value="F:glycosyltransferase activity"/>
    <property type="evidence" value="ECO:0007669"/>
    <property type="project" value="InterPro"/>
</dbReference>
<proteinExistence type="predicted"/>
<protein>
    <submittedName>
        <fullName evidence="4">Polysaccharide pyruvyl transferase CsaB</fullName>
    </submittedName>
</protein>
<dbReference type="InterPro" id="IPR028098">
    <property type="entry name" value="Glyco_trans_4-like_N"/>
</dbReference>
<dbReference type="SUPFAM" id="SSF53756">
    <property type="entry name" value="UDP-Glycosyltransferase/glycogen phosphorylase"/>
    <property type="match status" value="2"/>
</dbReference>
<dbReference type="RefSeq" id="WP_135270657.1">
    <property type="nucleotide sequence ID" value="NZ_SRIB01000003.1"/>
</dbReference>
<comment type="caution">
    <text evidence="4">The sequence shown here is derived from an EMBL/GenBank/DDBJ whole genome shotgun (WGS) entry which is preliminary data.</text>
</comment>
<dbReference type="AlphaFoldDB" id="A0A4Z0D8G1"/>
<dbReference type="Pfam" id="PF00534">
    <property type="entry name" value="Glycos_transf_1"/>
    <property type="match status" value="1"/>
</dbReference>
<feature type="domain" description="Polysaccharide pyruvyl transferase" evidence="2">
    <location>
        <begin position="385"/>
        <end position="668"/>
    </location>
</feature>
<name>A0A4Z0D8G1_9FIRM</name>
<reference evidence="4 5" key="1">
    <citation type="submission" date="2019-03" db="EMBL/GenBank/DDBJ databases">
        <title>Draft genome sequence data and analysis of a Fermenting Bacterium, Soehngenia longevitae strain 1933PT, isolated from petroleum reservoir in Azerbaijan.</title>
        <authorList>
            <person name="Grouzdev D.S."/>
            <person name="Bidzhieva S.K."/>
            <person name="Sokolova D.S."/>
            <person name="Tourova T.P."/>
            <person name="Poltaraus A.B."/>
            <person name="Nazina T.N."/>
        </authorList>
    </citation>
    <scope>NUCLEOTIDE SEQUENCE [LARGE SCALE GENOMIC DNA]</scope>
    <source>
        <strain evidence="4 5">1933P</strain>
    </source>
</reference>
<dbReference type="Pfam" id="PF13439">
    <property type="entry name" value="Glyco_transf_4"/>
    <property type="match status" value="1"/>
</dbReference>
<dbReference type="OrthoDB" id="3199616at2"/>
<evidence type="ECO:0000313" key="5">
    <source>
        <dbReference type="Proteomes" id="UP000298381"/>
    </source>
</evidence>
<feature type="domain" description="Glycosyltransferase subfamily 4-like N-terminal" evidence="3">
    <location>
        <begin position="13"/>
        <end position="171"/>
    </location>
</feature>
<feature type="domain" description="Glycosyl transferase family 1" evidence="1">
    <location>
        <begin position="189"/>
        <end position="343"/>
    </location>
</feature>
<evidence type="ECO:0000313" key="4">
    <source>
        <dbReference type="EMBL" id="TFZ41176.1"/>
    </source>
</evidence>
<dbReference type="PANTHER" id="PTHR36836:SF1">
    <property type="entry name" value="COLANIC ACID BIOSYNTHESIS PROTEIN WCAK"/>
    <property type="match status" value="1"/>
</dbReference>
<dbReference type="NCBIfam" id="TIGR03609">
    <property type="entry name" value="S_layer_CsaB"/>
    <property type="match status" value="1"/>
</dbReference>
<dbReference type="PANTHER" id="PTHR36836">
    <property type="entry name" value="COLANIC ACID BIOSYNTHESIS PROTEIN WCAK"/>
    <property type="match status" value="1"/>
</dbReference>
<dbReference type="Proteomes" id="UP000298381">
    <property type="component" value="Unassembled WGS sequence"/>
</dbReference>
<dbReference type="EMBL" id="SRIB01000003">
    <property type="protein sequence ID" value="TFZ41176.1"/>
    <property type="molecule type" value="Genomic_DNA"/>
</dbReference>
<organism evidence="4 5">
    <name type="scientific">Soehngenia longivitae</name>
    <dbReference type="NCBI Taxonomy" id="2562294"/>
    <lineage>
        <taxon>Bacteria</taxon>
        <taxon>Bacillati</taxon>
        <taxon>Bacillota</taxon>
        <taxon>Tissierellia</taxon>
        <taxon>Tissierellales</taxon>
        <taxon>Tissierellaceae</taxon>
        <taxon>Soehngenia</taxon>
    </lineage>
</organism>
<evidence type="ECO:0000259" key="2">
    <source>
        <dbReference type="Pfam" id="PF04230"/>
    </source>
</evidence>
<dbReference type="Pfam" id="PF04230">
    <property type="entry name" value="PS_pyruv_trans"/>
    <property type="match status" value="1"/>
</dbReference>
<sequence>MKVLHLISGGDSGGAKTHIISLLKGLSKSINVKLICFIEDSFYQDALKEGINIEVFRQDKRFDLSVVDRLVAEIEKENYDIIHCHGARANFIATFLKRKVNKPFVTTIHSDYKLDFKDNFYKRLVYTNLNRISLKKFDYYIAVSDTFRNMLIDRGFRRDKIFVTYNGIDCDKGEHFISKEDFLNRYEIKYDKDDVFVGILARLDKVKDHVTFLKAVNEVLKKHKIKVLIAGEGPEKEEIEKMLKEYGIEKDVYLLGYVNDAYSFINAIDINCLTSVSESFPYTILEGAKFKKPVITTNVGGINKLVKNGVNGFLIEVGDYLELADKIVYLVENEEERTKMGQRLHADVCEKYSYNSMAQNHIKIYNHILSSSPKVLMSGYFGFDNSGDDAILKAIVNDLLDYDNDLKIKVLSNNPDKTEKMCEVFSANRFKIREVISSIKETDLLISGGGSLLQDITSTRSLLYYLALMKLALMFKKSIFVYANGIGPINKKMNRILTRKILNKVDYISLRDNLSKEYLEELGVKNNNIKVTADPVFTLKATDENLVKDILKNEKIPIDKPIVGISIRRWNDDQKVLTEFKKTINYLINTKQVNVILIPMHFKEDIEISNRLLELTNLEGCFILRNEYPVENILSIIKKMDLIISMRLHTLIYAASQVTPMIGVVYDPKVEGFLKEMEYDYYVDLKDIKSEYLIDYIEEIYTNKQTIVNKLSEKREDLMKLSKENVELVYSLLGR</sequence>
<keyword evidence="4" id="KW-0808">Transferase</keyword>